<reference evidence="3" key="1">
    <citation type="journal article" date="2014" name="Int. J. Syst. Evol. Microbiol.">
        <title>Complete genome sequence of Corynebacterium casei LMG S-19264T (=DSM 44701T), isolated from a smear-ripened cheese.</title>
        <authorList>
            <consortium name="US DOE Joint Genome Institute (JGI-PGF)"/>
            <person name="Walter F."/>
            <person name="Albersmeier A."/>
            <person name="Kalinowski J."/>
            <person name="Ruckert C."/>
        </authorList>
    </citation>
    <scope>NUCLEOTIDE SEQUENCE</scope>
    <source>
        <strain evidence="3">VKM B-1606</strain>
    </source>
</reference>
<evidence type="ECO:0000313" key="6">
    <source>
        <dbReference type="Proteomes" id="UP001143400"/>
    </source>
</evidence>
<accession>A0A9W6IQI3</accession>
<dbReference type="Pfam" id="PF19263">
    <property type="entry name" value="DUF5906"/>
    <property type="match status" value="1"/>
</dbReference>
<evidence type="ECO:0000313" key="3">
    <source>
        <dbReference type="EMBL" id="GLK54338.1"/>
    </source>
</evidence>
<dbReference type="RefSeq" id="WP_204949677.1">
    <property type="nucleotide sequence ID" value="NZ_BSFF01000001.1"/>
</dbReference>
<name>A0A9W6IQI3_9HYPH</name>
<reference evidence="4 5" key="2">
    <citation type="submission" date="2021-01" db="EMBL/GenBank/DDBJ databases">
        <title>Genomic Encyclopedia of Type Strains, Phase IV (KMG-IV): sequencing the most valuable type-strain genomes for metagenomic binning, comparative biology and taxonomic classification.</title>
        <authorList>
            <person name="Goeker M."/>
        </authorList>
    </citation>
    <scope>NUCLEOTIDE SEQUENCE [LARGE SCALE GENOMIC DNA]</scope>
    <source>
        <strain evidence="4 5">DSM 6130</strain>
    </source>
</reference>
<evidence type="ECO:0000313" key="5">
    <source>
        <dbReference type="Proteomes" id="UP000758856"/>
    </source>
</evidence>
<dbReference type="EMBL" id="BSFF01000001">
    <property type="protein sequence ID" value="GLK54338.1"/>
    <property type="molecule type" value="Genomic_DNA"/>
</dbReference>
<dbReference type="EMBL" id="JAFBCY010000002">
    <property type="protein sequence ID" value="MBM7851280.1"/>
    <property type="molecule type" value="Genomic_DNA"/>
</dbReference>
<dbReference type="Proteomes" id="UP001143400">
    <property type="component" value="Unassembled WGS sequence"/>
</dbReference>
<keyword evidence="5" id="KW-1185">Reference proteome</keyword>
<feature type="region of interest" description="Disordered" evidence="1">
    <location>
        <begin position="1"/>
        <end position="36"/>
    </location>
</feature>
<evidence type="ECO:0000313" key="4">
    <source>
        <dbReference type="EMBL" id="MBM7851280.1"/>
    </source>
</evidence>
<feature type="region of interest" description="Disordered" evidence="1">
    <location>
        <begin position="65"/>
        <end position="91"/>
    </location>
</feature>
<proteinExistence type="predicted"/>
<gene>
    <name evidence="3" type="ORF">GCM10008170_03570</name>
    <name evidence="4" type="ORF">JOD31_001505</name>
</gene>
<comment type="caution">
    <text evidence="3">The sequence shown here is derived from an EMBL/GenBank/DDBJ whole genome shotgun (WGS) entry which is preliminary data.</text>
</comment>
<dbReference type="InterPro" id="IPR045455">
    <property type="entry name" value="NrS-1_pol-like_helicase"/>
</dbReference>
<organism evidence="3 6">
    <name type="scientific">Methylopila capsulata</name>
    <dbReference type="NCBI Taxonomy" id="61654"/>
    <lineage>
        <taxon>Bacteria</taxon>
        <taxon>Pseudomonadati</taxon>
        <taxon>Pseudomonadota</taxon>
        <taxon>Alphaproteobacteria</taxon>
        <taxon>Hyphomicrobiales</taxon>
        <taxon>Methylopilaceae</taxon>
        <taxon>Methylopila</taxon>
    </lineage>
</organism>
<evidence type="ECO:0000256" key="1">
    <source>
        <dbReference type="SAM" id="MobiDB-lite"/>
    </source>
</evidence>
<dbReference type="SUPFAM" id="SSF52540">
    <property type="entry name" value="P-loop containing nucleoside triphosphate hydrolases"/>
    <property type="match status" value="1"/>
</dbReference>
<dbReference type="InterPro" id="IPR027417">
    <property type="entry name" value="P-loop_NTPase"/>
</dbReference>
<dbReference type="Proteomes" id="UP000758856">
    <property type="component" value="Unassembled WGS sequence"/>
</dbReference>
<sequence>MNENGRPDDESGRPLIVSPRGYHPRDQSLGKQARKMSHHYTNFVHSSTLLTEGERFVAWRSEARDDKPTKVPYDPRTGRRAKSDDPATWGTREAAERRATMLLNGGRTGGIGVMLGDVGGGLYLCGVDLDSCLDGDTLAPWATDVVERFRTRAEISPSGRGLKLYFVVTSADREALGPRQRIAFSKPDHCEIALDLGGRYYALTDHHWVAELLVGALEGLRIVPLEDLRWLVHTAGPAFMGKASSAKDDTDSGVLYRLARRFKLSGRTFDDFLAAIEDDERAAAHVAKEGERAAERAWARVVDPRDPLDAFDDDEIAADIEAVVGKLPADPITARLNGRYALVRHAGRTLVAEFGRDRAPNLGTVDDLHRWSANDLVPTSDGKKMEPASLHWLRDPRRRQFSEIVFDPSGRASPRALNLWSGWAIEPDPAASCDLIVSHVREVLAGGDEERFRYIIGWLADMVQNPGSKPGVALVLKGGKGAGKDTLAVVMSRIVGRRHVAHIDNADRLTSRFNAPFASALLGHVEEAFWAGDRGKKGALQALITAPTMTLEKKGIDSVVVASFVRFVMTTNEDWAVPASHDERRYAVFDVSDCRIGDRTYFRDLYAQIEGDGAAAFLAHLLAVDLRGFSVRDAPQTEALRDQKLASLSGVNRWWFELLHDGALAGSEFDGPSWEDASIEVDRSALRASYEDFVRKNRFQGEAINSIQFGHALRAMLPSLGDKRPRVEGGRRRFYTLPALTQCRREFEAWFGDEPSWGTT</sequence>
<reference evidence="3" key="3">
    <citation type="submission" date="2023-01" db="EMBL/GenBank/DDBJ databases">
        <authorList>
            <person name="Sun Q."/>
            <person name="Evtushenko L."/>
        </authorList>
    </citation>
    <scope>NUCLEOTIDE SEQUENCE</scope>
    <source>
        <strain evidence="3">VKM B-1606</strain>
    </source>
</reference>
<protein>
    <recommendedName>
        <fullName evidence="2">NrS-1 polymerase-like helicase domain-containing protein</fullName>
    </recommendedName>
</protein>
<feature type="compositionally biased region" description="Basic and acidic residues" evidence="1">
    <location>
        <begin position="1"/>
        <end position="12"/>
    </location>
</feature>
<dbReference type="AlphaFoldDB" id="A0A9W6IQI3"/>
<evidence type="ECO:0000259" key="2">
    <source>
        <dbReference type="Pfam" id="PF19263"/>
    </source>
</evidence>
<feature type="domain" description="NrS-1 polymerase-like helicase" evidence="2">
    <location>
        <begin position="476"/>
        <end position="585"/>
    </location>
</feature>